<name>D3Q353_STANL</name>
<dbReference type="eggNOG" id="ENOG502ZQGS">
    <property type="taxonomic scope" value="Bacteria"/>
</dbReference>
<evidence type="ECO:0000256" key="1">
    <source>
        <dbReference type="SAM" id="Phobius"/>
    </source>
</evidence>
<gene>
    <name evidence="2" type="ordered locus">Snas_0305</name>
</gene>
<dbReference type="Proteomes" id="UP000000844">
    <property type="component" value="Chromosome"/>
</dbReference>
<dbReference type="HOGENOM" id="CLU_1980204_0_0_11"/>
<accession>D3Q353</accession>
<dbReference type="EMBL" id="CP001778">
    <property type="protein sequence ID" value="ADD40023.1"/>
    <property type="molecule type" value="Genomic_DNA"/>
</dbReference>
<keyword evidence="1" id="KW-0472">Membrane</keyword>
<dbReference type="KEGG" id="sna:Snas_0305"/>
<keyword evidence="1" id="KW-0812">Transmembrane</keyword>
<organism evidence="2 3">
    <name type="scientific">Stackebrandtia nassauensis (strain DSM 44728 / CIP 108903 / NRRL B-16338 / NBRC 102104 / LLR-40K-21)</name>
    <dbReference type="NCBI Taxonomy" id="446470"/>
    <lineage>
        <taxon>Bacteria</taxon>
        <taxon>Bacillati</taxon>
        <taxon>Actinomycetota</taxon>
        <taxon>Actinomycetes</taxon>
        <taxon>Glycomycetales</taxon>
        <taxon>Glycomycetaceae</taxon>
        <taxon>Stackebrandtia</taxon>
    </lineage>
</organism>
<dbReference type="STRING" id="446470.Snas_0305"/>
<reference evidence="2 3" key="1">
    <citation type="journal article" date="2009" name="Stand. Genomic Sci.">
        <title>Complete genome sequence of Stackebrandtia nassauensis type strain (LLR-40K-21).</title>
        <authorList>
            <person name="Munk C."/>
            <person name="Lapidus A."/>
            <person name="Copeland A."/>
            <person name="Jando M."/>
            <person name="Mayilraj S."/>
            <person name="Glavina Del Rio T."/>
            <person name="Nolan M."/>
            <person name="Chen F."/>
            <person name="Lucas S."/>
            <person name="Tice H."/>
            <person name="Cheng J.F."/>
            <person name="Han C."/>
            <person name="Detter J.C."/>
            <person name="Bruce D."/>
            <person name="Goodwin L."/>
            <person name="Chain P."/>
            <person name="Pitluck S."/>
            <person name="Goker M."/>
            <person name="Ovchinikova G."/>
            <person name="Pati A."/>
            <person name="Ivanova N."/>
            <person name="Mavromatis K."/>
            <person name="Chen A."/>
            <person name="Palaniappan K."/>
            <person name="Land M."/>
            <person name="Hauser L."/>
            <person name="Chang Y.J."/>
            <person name="Jeffries C.D."/>
            <person name="Bristow J."/>
            <person name="Eisen J.A."/>
            <person name="Markowitz V."/>
            <person name="Hugenholtz P."/>
            <person name="Kyrpides N.C."/>
            <person name="Klenk H.P."/>
        </authorList>
    </citation>
    <scope>NUCLEOTIDE SEQUENCE [LARGE SCALE GENOMIC DNA]</scope>
    <source>
        <strain evidence="3">DSM 44728 / CIP 108903 / NRRL B-16338 / NBRC 102104 / LLR-40K-21</strain>
    </source>
</reference>
<sequence>MSSFTASQSRLLGSIVERVVRATGGQSSTVDGLRVCRSGRLRLYGKGGTQYGDVFVTGRSRGPLSDGLIAHEKHHRDAQWRRYGLVFGVMYLAAHVADVWIGRKPLNRYELAAEEASDWGGGYPRP</sequence>
<protein>
    <submittedName>
        <fullName evidence="2">Uncharacterized protein</fullName>
    </submittedName>
</protein>
<keyword evidence="1" id="KW-1133">Transmembrane helix</keyword>
<dbReference type="RefSeq" id="WP_013015594.1">
    <property type="nucleotide sequence ID" value="NC_013947.1"/>
</dbReference>
<evidence type="ECO:0000313" key="3">
    <source>
        <dbReference type="Proteomes" id="UP000000844"/>
    </source>
</evidence>
<proteinExistence type="predicted"/>
<keyword evidence="3" id="KW-1185">Reference proteome</keyword>
<dbReference type="OrthoDB" id="5191158at2"/>
<dbReference type="AlphaFoldDB" id="D3Q353"/>
<feature type="transmembrane region" description="Helical" evidence="1">
    <location>
        <begin position="83"/>
        <end position="101"/>
    </location>
</feature>
<evidence type="ECO:0000313" key="2">
    <source>
        <dbReference type="EMBL" id="ADD40023.1"/>
    </source>
</evidence>